<dbReference type="Proteomes" id="UP001378592">
    <property type="component" value="Unassembled WGS sequence"/>
</dbReference>
<dbReference type="AlphaFoldDB" id="A0AAN9W023"/>
<proteinExistence type="predicted"/>
<dbReference type="EMBL" id="JAZDUA010000033">
    <property type="protein sequence ID" value="KAK7871886.1"/>
    <property type="molecule type" value="Genomic_DNA"/>
</dbReference>
<keyword evidence="1" id="KW-0732">Signal</keyword>
<evidence type="ECO:0000313" key="3">
    <source>
        <dbReference type="Proteomes" id="UP001378592"/>
    </source>
</evidence>
<accession>A0AAN9W023</accession>
<reference evidence="2 3" key="1">
    <citation type="submission" date="2024-03" db="EMBL/GenBank/DDBJ databases">
        <title>The genome assembly and annotation of the cricket Gryllus longicercus Weissman &amp; Gray.</title>
        <authorList>
            <person name="Szrajer S."/>
            <person name="Gray D."/>
            <person name="Ylla G."/>
        </authorList>
    </citation>
    <scope>NUCLEOTIDE SEQUENCE [LARGE SCALE GENOMIC DNA]</scope>
    <source>
        <strain evidence="2">DAG 2021-001</strain>
        <tissue evidence="2">Whole body minus gut</tissue>
    </source>
</reference>
<organism evidence="2 3">
    <name type="scientific">Gryllus longicercus</name>
    <dbReference type="NCBI Taxonomy" id="2509291"/>
    <lineage>
        <taxon>Eukaryota</taxon>
        <taxon>Metazoa</taxon>
        <taxon>Ecdysozoa</taxon>
        <taxon>Arthropoda</taxon>
        <taxon>Hexapoda</taxon>
        <taxon>Insecta</taxon>
        <taxon>Pterygota</taxon>
        <taxon>Neoptera</taxon>
        <taxon>Polyneoptera</taxon>
        <taxon>Orthoptera</taxon>
        <taxon>Ensifera</taxon>
        <taxon>Gryllidea</taxon>
        <taxon>Grylloidea</taxon>
        <taxon>Gryllidae</taxon>
        <taxon>Gryllinae</taxon>
        <taxon>Gryllus</taxon>
    </lineage>
</organism>
<sequence>MRRGRLLLPAPPTLLLALGLLLLLVQAGPAHARPSNGVAVASCKPGERYAPDACNECECRNERNPERFDFVCSRRVCLDVNPDIGFLLRR</sequence>
<gene>
    <name evidence="2" type="ORF">R5R35_006466</name>
</gene>
<evidence type="ECO:0008006" key="4">
    <source>
        <dbReference type="Google" id="ProtNLM"/>
    </source>
</evidence>
<name>A0AAN9W023_9ORTH</name>
<evidence type="ECO:0000256" key="1">
    <source>
        <dbReference type="SAM" id="SignalP"/>
    </source>
</evidence>
<evidence type="ECO:0000313" key="2">
    <source>
        <dbReference type="EMBL" id="KAK7871886.1"/>
    </source>
</evidence>
<protein>
    <recommendedName>
        <fullName evidence="4">Pacifastin domain-containing protein</fullName>
    </recommendedName>
</protein>
<feature type="signal peptide" evidence="1">
    <location>
        <begin position="1"/>
        <end position="32"/>
    </location>
</feature>
<comment type="caution">
    <text evidence="2">The sequence shown here is derived from an EMBL/GenBank/DDBJ whole genome shotgun (WGS) entry which is preliminary data.</text>
</comment>
<feature type="chain" id="PRO_5042833925" description="Pacifastin domain-containing protein" evidence="1">
    <location>
        <begin position="33"/>
        <end position="90"/>
    </location>
</feature>
<keyword evidence="3" id="KW-1185">Reference proteome</keyword>